<feature type="transmembrane region" description="Helical" evidence="8">
    <location>
        <begin position="347"/>
        <end position="364"/>
    </location>
</feature>
<evidence type="ECO:0000256" key="1">
    <source>
        <dbReference type="ARBA" id="ARBA00004651"/>
    </source>
</evidence>
<dbReference type="PANTHER" id="PTHR33908">
    <property type="entry name" value="MANNOSYLTRANSFERASE YKCB-RELATED"/>
    <property type="match status" value="1"/>
</dbReference>
<accession>A0A1F6GYI7</accession>
<feature type="transmembrane region" description="Helical" evidence="8">
    <location>
        <begin position="376"/>
        <end position="393"/>
    </location>
</feature>
<sequence>MNQIRLPLGVKLPKLSRNRFLGLLCLLQVLTHLPFLGLPPAGQHTWRQVAAASQARNYFEEQADFLEPHLDIRVEPGDLGLMYKEFPLLYWLTGQSYRLTGFSHYNLRLVQLAVALLVILAAYGFARQIGLPEPQARGFTFFFSTAPYFYYYAITLLPDLAALGCFLAGVALVLPGILSSKLDGRYLAGSLLLCLAVLFKATWLIFGLPLAFLYLRSFRKKPSLSLGLMALGTAGLMLGLFYLQYRHQMALYEAAPWERAQETYLTTKSFPRDWAVIQDVLRQAVGTWLFGFHINLAALPFWLYGGYLAFQKRSWSRDNGIFWSLWLLSFCIYGLLFFVSFGPDGEYYMTPLLPFNAYLIQSGYHSLVARPKAKKAVLLFLCLIPIVMVYRVVGRWNHRLQVPEELLYRAPEIEALIPDKQRVLVVGDDGQIIFLYYLHSKGVAFSRELSPSELDRYHKAGFGTLVWFEPQGRVDNLKDQLIPTGKVGRFQVYQIRWAGL</sequence>
<evidence type="ECO:0000256" key="3">
    <source>
        <dbReference type="ARBA" id="ARBA00022676"/>
    </source>
</evidence>
<dbReference type="InterPro" id="IPR050297">
    <property type="entry name" value="LipidA_mod_glycosyltrf_83"/>
</dbReference>
<keyword evidence="5 8" id="KW-0812">Transmembrane</keyword>
<dbReference type="GO" id="GO:0016763">
    <property type="term" value="F:pentosyltransferase activity"/>
    <property type="evidence" value="ECO:0007669"/>
    <property type="project" value="TreeGrafter"/>
</dbReference>
<keyword evidence="7 8" id="KW-0472">Membrane</keyword>
<dbReference type="GO" id="GO:0005886">
    <property type="term" value="C:plasma membrane"/>
    <property type="evidence" value="ECO:0007669"/>
    <property type="project" value="UniProtKB-SubCell"/>
</dbReference>
<comment type="subcellular location">
    <subcellularLocation>
        <location evidence="1">Cell membrane</location>
        <topology evidence="1">Multi-pass membrane protein</topology>
    </subcellularLocation>
</comment>
<keyword evidence="6 8" id="KW-1133">Transmembrane helix</keyword>
<evidence type="ECO:0008006" key="11">
    <source>
        <dbReference type="Google" id="ProtNLM"/>
    </source>
</evidence>
<keyword evidence="2" id="KW-1003">Cell membrane</keyword>
<keyword evidence="3" id="KW-0328">Glycosyltransferase</keyword>
<dbReference type="AlphaFoldDB" id="A0A1F6GYI7"/>
<reference evidence="9 10" key="1">
    <citation type="journal article" date="2016" name="Nat. Commun.">
        <title>Thousands of microbial genomes shed light on interconnected biogeochemical processes in an aquifer system.</title>
        <authorList>
            <person name="Anantharaman K."/>
            <person name="Brown C.T."/>
            <person name="Hug L.A."/>
            <person name="Sharon I."/>
            <person name="Castelle C.J."/>
            <person name="Probst A.J."/>
            <person name="Thomas B.C."/>
            <person name="Singh A."/>
            <person name="Wilkins M.J."/>
            <person name="Karaoz U."/>
            <person name="Brodie E.L."/>
            <person name="Williams K.H."/>
            <person name="Hubbard S.S."/>
            <person name="Banfield J.F."/>
        </authorList>
    </citation>
    <scope>NUCLEOTIDE SEQUENCE [LARGE SCALE GENOMIC DNA]</scope>
</reference>
<keyword evidence="4" id="KW-0808">Transferase</keyword>
<dbReference type="EMBL" id="MFNF01000018">
    <property type="protein sequence ID" value="OGH03236.1"/>
    <property type="molecule type" value="Genomic_DNA"/>
</dbReference>
<feature type="transmembrane region" description="Helical" evidence="8">
    <location>
        <begin position="148"/>
        <end position="174"/>
    </location>
</feature>
<feature type="transmembrane region" description="Helical" evidence="8">
    <location>
        <begin position="288"/>
        <end position="310"/>
    </location>
</feature>
<feature type="transmembrane region" description="Helical" evidence="8">
    <location>
        <begin position="226"/>
        <end position="245"/>
    </location>
</feature>
<protein>
    <recommendedName>
        <fullName evidence="11">Glycosyltransferase RgtA/B/C/D-like domain-containing protein</fullName>
    </recommendedName>
</protein>
<evidence type="ECO:0000256" key="7">
    <source>
        <dbReference type="ARBA" id="ARBA00023136"/>
    </source>
</evidence>
<feature type="transmembrane region" description="Helical" evidence="8">
    <location>
        <begin position="109"/>
        <end position="127"/>
    </location>
</feature>
<feature type="transmembrane region" description="Helical" evidence="8">
    <location>
        <begin position="20"/>
        <end position="38"/>
    </location>
</feature>
<dbReference type="GO" id="GO:0009103">
    <property type="term" value="P:lipopolysaccharide biosynthetic process"/>
    <property type="evidence" value="ECO:0007669"/>
    <property type="project" value="UniProtKB-ARBA"/>
</dbReference>
<evidence type="ECO:0000313" key="9">
    <source>
        <dbReference type="EMBL" id="OGH03236.1"/>
    </source>
</evidence>
<dbReference type="Proteomes" id="UP000177583">
    <property type="component" value="Unassembled WGS sequence"/>
</dbReference>
<gene>
    <name evidence="9" type="ORF">A2557_00745</name>
</gene>
<feature type="transmembrane region" description="Helical" evidence="8">
    <location>
        <begin position="186"/>
        <end position="214"/>
    </location>
</feature>
<evidence type="ECO:0000313" key="10">
    <source>
        <dbReference type="Proteomes" id="UP000177583"/>
    </source>
</evidence>
<name>A0A1F6GYI7_9PROT</name>
<comment type="caution">
    <text evidence="9">The sequence shown here is derived from an EMBL/GenBank/DDBJ whole genome shotgun (WGS) entry which is preliminary data.</text>
</comment>
<evidence type="ECO:0000256" key="6">
    <source>
        <dbReference type="ARBA" id="ARBA00022989"/>
    </source>
</evidence>
<dbReference type="PANTHER" id="PTHR33908:SF11">
    <property type="entry name" value="MEMBRANE PROTEIN"/>
    <property type="match status" value="1"/>
</dbReference>
<evidence type="ECO:0000256" key="4">
    <source>
        <dbReference type="ARBA" id="ARBA00022679"/>
    </source>
</evidence>
<proteinExistence type="predicted"/>
<organism evidence="9 10">
    <name type="scientific">Candidatus Lambdaproteobacteria bacterium RIFOXYD2_FULL_56_26</name>
    <dbReference type="NCBI Taxonomy" id="1817773"/>
    <lineage>
        <taxon>Bacteria</taxon>
        <taxon>Pseudomonadati</taxon>
        <taxon>Pseudomonadota</taxon>
        <taxon>Candidatus Lambdaproteobacteria</taxon>
    </lineage>
</organism>
<evidence type="ECO:0000256" key="2">
    <source>
        <dbReference type="ARBA" id="ARBA00022475"/>
    </source>
</evidence>
<evidence type="ECO:0000256" key="8">
    <source>
        <dbReference type="SAM" id="Phobius"/>
    </source>
</evidence>
<evidence type="ECO:0000256" key="5">
    <source>
        <dbReference type="ARBA" id="ARBA00022692"/>
    </source>
</evidence>
<feature type="transmembrane region" description="Helical" evidence="8">
    <location>
        <begin position="322"/>
        <end position="341"/>
    </location>
</feature>